<evidence type="ECO:0000313" key="12">
    <source>
        <dbReference type="EMBL" id="KAK4305798.1"/>
    </source>
</evidence>
<dbReference type="PANTHER" id="PTHR10877:SF150">
    <property type="entry name" value="REJ DOMAIN-CONTAINING PROTEIN"/>
    <property type="match status" value="1"/>
</dbReference>
<comment type="subcellular location">
    <subcellularLocation>
        <location evidence="1">Membrane</location>
    </subcellularLocation>
</comment>
<keyword evidence="5 9" id="KW-0472">Membrane</keyword>
<evidence type="ECO:0008006" key="14">
    <source>
        <dbReference type="Google" id="ProtNLM"/>
    </source>
</evidence>
<dbReference type="PANTHER" id="PTHR10877">
    <property type="entry name" value="POLYCYSTIN FAMILY MEMBER"/>
    <property type="match status" value="1"/>
</dbReference>
<evidence type="ECO:0000256" key="2">
    <source>
        <dbReference type="ARBA" id="ARBA00007200"/>
    </source>
</evidence>
<evidence type="ECO:0000256" key="6">
    <source>
        <dbReference type="ARBA" id="ARBA00023157"/>
    </source>
</evidence>
<dbReference type="GO" id="GO:0050982">
    <property type="term" value="P:detection of mechanical stimulus"/>
    <property type="evidence" value="ECO:0007669"/>
    <property type="project" value="TreeGrafter"/>
</dbReference>
<dbReference type="PROSITE" id="PS50221">
    <property type="entry name" value="GAIN_B"/>
    <property type="match status" value="1"/>
</dbReference>
<evidence type="ECO:0000259" key="11">
    <source>
        <dbReference type="PROSITE" id="PS50221"/>
    </source>
</evidence>
<dbReference type="InterPro" id="IPR001024">
    <property type="entry name" value="PLAT/LH2_dom"/>
</dbReference>
<evidence type="ECO:0000259" key="10">
    <source>
        <dbReference type="PROSITE" id="PS50095"/>
    </source>
</evidence>
<dbReference type="SUPFAM" id="SSF49723">
    <property type="entry name" value="Lipase/lipooxygenase domain (PLAT/LH2 domain)"/>
    <property type="match status" value="1"/>
</dbReference>
<dbReference type="AlphaFoldDB" id="A0AAE1PCY0"/>
<dbReference type="InterPro" id="IPR051223">
    <property type="entry name" value="Polycystin"/>
</dbReference>
<feature type="domain" description="GAIN-B" evidence="11">
    <location>
        <begin position="603"/>
        <end position="767"/>
    </location>
</feature>
<dbReference type="Pfam" id="PF02010">
    <property type="entry name" value="REJ"/>
    <property type="match status" value="1"/>
</dbReference>
<dbReference type="Gene3D" id="2.60.220.50">
    <property type="match status" value="1"/>
</dbReference>
<feature type="region of interest" description="Disordered" evidence="8">
    <location>
        <begin position="577"/>
        <end position="602"/>
    </location>
</feature>
<accession>A0AAE1PCY0</accession>
<evidence type="ECO:0000256" key="8">
    <source>
        <dbReference type="SAM" id="MobiDB-lite"/>
    </source>
</evidence>
<dbReference type="PRINTS" id="PR00500">
    <property type="entry name" value="POLYCYSTIN1"/>
</dbReference>
<evidence type="ECO:0000256" key="4">
    <source>
        <dbReference type="ARBA" id="ARBA00022989"/>
    </source>
</evidence>
<dbReference type="Proteomes" id="UP001292094">
    <property type="component" value="Unassembled WGS sequence"/>
</dbReference>
<dbReference type="EMBL" id="JAWZYT010002228">
    <property type="protein sequence ID" value="KAK4305798.1"/>
    <property type="molecule type" value="Genomic_DNA"/>
</dbReference>
<feature type="region of interest" description="Disordered" evidence="8">
    <location>
        <begin position="448"/>
        <end position="469"/>
    </location>
</feature>
<comment type="caution">
    <text evidence="12">The sequence shown here is derived from an EMBL/GenBank/DDBJ whole genome shotgun (WGS) entry which is preliminary data.</text>
</comment>
<keyword evidence="3 9" id="KW-0812">Transmembrane</keyword>
<proteinExistence type="inferred from homology"/>
<feature type="transmembrane region" description="Helical" evidence="9">
    <location>
        <begin position="1034"/>
        <end position="1056"/>
    </location>
</feature>
<reference evidence="12" key="1">
    <citation type="submission" date="2023-11" db="EMBL/GenBank/DDBJ databases">
        <title>Genome assemblies of two species of porcelain crab, Petrolisthes cinctipes and Petrolisthes manimaculis (Anomura: Porcellanidae).</title>
        <authorList>
            <person name="Angst P."/>
        </authorList>
    </citation>
    <scope>NUCLEOTIDE SEQUENCE</scope>
    <source>
        <strain evidence="12">PB745_02</strain>
        <tissue evidence="12">Gill</tissue>
    </source>
</reference>
<feature type="compositionally biased region" description="Basic and acidic residues" evidence="8">
    <location>
        <begin position="104"/>
        <end position="119"/>
    </location>
</feature>
<protein>
    <recommendedName>
        <fullName evidence="14">Polycystic kidney disease protein 1-like 2</fullName>
    </recommendedName>
</protein>
<feature type="compositionally biased region" description="Acidic residues" evidence="8">
    <location>
        <begin position="580"/>
        <end position="600"/>
    </location>
</feature>
<keyword evidence="13" id="KW-1185">Reference proteome</keyword>
<evidence type="ECO:0000256" key="3">
    <source>
        <dbReference type="ARBA" id="ARBA00022692"/>
    </source>
</evidence>
<name>A0AAE1PCY0_9EUCA</name>
<feature type="domain" description="PLAT" evidence="10">
    <location>
        <begin position="826"/>
        <end position="947"/>
    </location>
</feature>
<dbReference type="Pfam" id="PF01477">
    <property type="entry name" value="PLAT"/>
    <property type="match status" value="1"/>
</dbReference>
<dbReference type="SMART" id="SM00303">
    <property type="entry name" value="GPS"/>
    <property type="match status" value="1"/>
</dbReference>
<keyword evidence="6" id="KW-1015">Disulfide bond</keyword>
<dbReference type="InterPro" id="IPR046338">
    <property type="entry name" value="GAIN_dom_sf"/>
</dbReference>
<dbReference type="SMART" id="SM00308">
    <property type="entry name" value="LH2"/>
    <property type="match status" value="1"/>
</dbReference>
<organism evidence="12 13">
    <name type="scientific">Petrolisthes manimaculis</name>
    <dbReference type="NCBI Taxonomy" id="1843537"/>
    <lineage>
        <taxon>Eukaryota</taxon>
        <taxon>Metazoa</taxon>
        <taxon>Ecdysozoa</taxon>
        <taxon>Arthropoda</taxon>
        <taxon>Crustacea</taxon>
        <taxon>Multicrustacea</taxon>
        <taxon>Malacostraca</taxon>
        <taxon>Eumalacostraca</taxon>
        <taxon>Eucarida</taxon>
        <taxon>Decapoda</taxon>
        <taxon>Pleocyemata</taxon>
        <taxon>Anomura</taxon>
        <taxon>Galatheoidea</taxon>
        <taxon>Porcellanidae</taxon>
        <taxon>Petrolisthes</taxon>
    </lineage>
</organism>
<dbReference type="GO" id="GO:0016020">
    <property type="term" value="C:membrane"/>
    <property type="evidence" value="ECO:0007669"/>
    <property type="project" value="UniProtKB-SubCell"/>
</dbReference>
<dbReference type="Gene3D" id="2.60.60.20">
    <property type="entry name" value="PLAT/LH2 domain"/>
    <property type="match status" value="1"/>
</dbReference>
<dbReference type="FunFam" id="2.60.60.20:FF:000022">
    <property type="entry name" value="Uncharacterized protein"/>
    <property type="match status" value="1"/>
</dbReference>
<feature type="transmembrane region" description="Helical" evidence="9">
    <location>
        <begin position="993"/>
        <end position="1014"/>
    </location>
</feature>
<sequence>MAYLYYQAYYLTRWISFSYSLFTDEDGVLVWETITGESGVNVGKSDLVVVAVKGGAPRIRRGRPTLQTPNLNPGHFSFDPDYPEIPLVSFTWQCREEGEELPSEGEKVTSDPPTSREEYGTGQGREGGGCWGQGPGMMSNASPNFSISVNLFRTPYITYKIEVATRSKDGRTSGTGVEVEVVEGDPPTLTSACSPPWICRQVEGAQLVNPQKLILESGCVVEAGEEAVGEDGCGKVPLNVAGVAGSLIQSLDVMDVAIGLNQRKLALLDDFWVKFGSQFRTFDVQVTATRPGETSEGLALQRIRINEAPVGGTCTAEVMQDIHKDEEEEEEEEGSFEVEVRVGREEPPTLIVTALTEGFEIPKYSFFATTERGEKVTLPFSSKVILPYANLTLWAGVSDQLGAETLYMTAVVIPLLPSQELFKEYQTRKTLLKAVSARDQTRVDMLLRNNKANDEEEEDESSATQEKNKDMLSSVDKFSITSMDEVLQVNNILGSIADPLPKESQEGAVAALKTLAGAADSTAPLAQQKDFAAGALATTASLLTGVNKNVKKGNGTSEKRAEKMVAMARRRLRRSIWNQTEDEEEEEVEEEYLPSEEDEDANKKVEVPLPNLGVSVLVSPSNQSDASQWVLAWSSSELNGSLEHTENLLYFNELNYHPDTGFYELFLDSETIGEATGTYSIGIGHYNMTEAVQEEHPCFEDPPPRHLYIQLCHGFQRELLLLVLCETLSWSSEGCRVVGANTTITTCACNHLTSFGSSFFVAPNAIDFSYVFANAGFLDNLTIYLTLIISLALYFIGLVYARIKDRRDVEKVGVIPLGDNEPSDQYLYVLIVHTGHIPNAGTKSKVQFLIAGDWEESDVRTLNEAETSRPLLTRGSVDHYLMATSRPLGPLHYLRIWHDNGGKGRSSSWFLGYMVVRDIQTGEQFQFICNQWLAVEEGDGLIDRLVAVAGEEQLRDLSHVFTHSVDKSMADDHLWFSVFLRPPRSRFTRVQRLSSCMALLYLSMLVNAMFYQKVPEDGAGGGLRLGPVSISPQALGIGFITNLIVFPPSFAIVFFFRKSRPRKVKESRLQIALRKQRESAVVVEVSQAVWPSSPDVESEGSGNFSYSLDPKPTTLNSTVSLKELIAQQEKDKDKNKVGRRRKLSLPWWLVLVACTGGESGPALTTPLWASSGVALAAVRAAIPASTNVLVEALQVEWRPGSRPFCHGRQ</sequence>
<dbReference type="InterPro" id="IPR036392">
    <property type="entry name" value="PLAT/LH2_dom_sf"/>
</dbReference>
<dbReference type="GO" id="GO:0005262">
    <property type="term" value="F:calcium channel activity"/>
    <property type="evidence" value="ECO:0007669"/>
    <property type="project" value="TreeGrafter"/>
</dbReference>
<dbReference type="InterPro" id="IPR002859">
    <property type="entry name" value="PKD/REJ-like"/>
</dbReference>
<dbReference type="InterPro" id="IPR000203">
    <property type="entry name" value="GPS"/>
</dbReference>
<evidence type="ECO:0000256" key="7">
    <source>
        <dbReference type="PROSITE-ProRule" id="PRU00152"/>
    </source>
</evidence>
<feature type="transmembrane region" description="Helical" evidence="9">
    <location>
        <begin position="781"/>
        <end position="801"/>
    </location>
</feature>
<feature type="region of interest" description="Disordered" evidence="8">
    <location>
        <begin position="99"/>
        <end position="127"/>
    </location>
</feature>
<dbReference type="InterPro" id="IPR000434">
    <property type="entry name" value="PC1"/>
</dbReference>
<comment type="caution">
    <text evidence="7">Lacks conserved residue(s) required for the propagation of feature annotation.</text>
</comment>
<evidence type="ECO:0000256" key="5">
    <source>
        <dbReference type="ARBA" id="ARBA00023136"/>
    </source>
</evidence>
<dbReference type="InterPro" id="IPR057244">
    <property type="entry name" value="GAIN_B"/>
</dbReference>
<gene>
    <name evidence="12" type="ORF">Pmani_022322</name>
</gene>
<keyword evidence="4 9" id="KW-1133">Transmembrane helix</keyword>
<dbReference type="Pfam" id="PF01825">
    <property type="entry name" value="GPS"/>
    <property type="match status" value="1"/>
</dbReference>
<evidence type="ECO:0000256" key="9">
    <source>
        <dbReference type="SAM" id="Phobius"/>
    </source>
</evidence>
<comment type="similarity">
    <text evidence="2">Belongs to the polycystin family.</text>
</comment>
<dbReference type="PROSITE" id="PS50095">
    <property type="entry name" value="PLAT"/>
    <property type="match status" value="1"/>
</dbReference>
<evidence type="ECO:0000256" key="1">
    <source>
        <dbReference type="ARBA" id="ARBA00004370"/>
    </source>
</evidence>
<evidence type="ECO:0000313" key="13">
    <source>
        <dbReference type="Proteomes" id="UP001292094"/>
    </source>
</evidence>